<evidence type="ECO:0000313" key="5">
    <source>
        <dbReference type="EMBL" id="GEN80437.1"/>
    </source>
</evidence>
<dbReference type="InterPro" id="IPR046335">
    <property type="entry name" value="LacI/GalR-like_sensor"/>
</dbReference>
<dbReference type="AlphaFoldDB" id="A0A511YZ00"/>
<evidence type="ECO:0000259" key="4">
    <source>
        <dbReference type="PROSITE" id="PS50932"/>
    </source>
</evidence>
<dbReference type="InterPro" id="IPR028082">
    <property type="entry name" value="Peripla_BP_I"/>
</dbReference>
<dbReference type="PROSITE" id="PS50932">
    <property type="entry name" value="HTH_LACI_2"/>
    <property type="match status" value="1"/>
</dbReference>
<comment type="caution">
    <text evidence="5">The sequence shown here is derived from an EMBL/GenBank/DDBJ whole genome shotgun (WGS) entry which is preliminary data.</text>
</comment>
<name>A0A511YZ00_9CELL</name>
<dbReference type="Pfam" id="PF13377">
    <property type="entry name" value="Peripla_BP_3"/>
    <property type="match status" value="1"/>
</dbReference>
<dbReference type="EMBL" id="BJYK01000007">
    <property type="protein sequence ID" value="GEN80437.1"/>
    <property type="molecule type" value="Genomic_DNA"/>
</dbReference>
<proteinExistence type="predicted"/>
<dbReference type="SUPFAM" id="SSF53822">
    <property type="entry name" value="Periplasmic binding protein-like I"/>
    <property type="match status" value="1"/>
</dbReference>
<dbReference type="InterPro" id="IPR010982">
    <property type="entry name" value="Lambda_DNA-bd_dom_sf"/>
</dbReference>
<reference evidence="5 6" key="1">
    <citation type="submission" date="2019-07" db="EMBL/GenBank/DDBJ databases">
        <title>Whole genome shotgun sequence of Actinotalea fermentans NBRC 105374.</title>
        <authorList>
            <person name="Hosoyama A."/>
            <person name="Uohara A."/>
            <person name="Ohji S."/>
            <person name="Ichikawa N."/>
        </authorList>
    </citation>
    <scope>NUCLEOTIDE SEQUENCE [LARGE SCALE GENOMIC DNA]</scope>
    <source>
        <strain evidence="5 6">NBRC 105374</strain>
    </source>
</reference>
<dbReference type="CDD" id="cd01392">
    <property type="entry name" value="HTH_LacI"/>
    <property type="match status" value="1"/>
</dbReference>
<feature type="domain" description="HTH lacI-type" evidence="4">
    <location>
        <begin position="19"/>
        <end position="73"/>
    </location>
</feature>
<keyword evidence="3" id="KW-0804">Transcription</keyword>
<dbReference type="Pfam" id="PF00356">
    <property type="entry name" value="LacI"/>
    <property type="match status" value="1"/>
</dbReference>
<organism evidence="5 6">
    <name type="scientific">Actinotalea fermentans</name>
    <dbReference type="NCBI Taxonomy" id="43671"/>
    <lineage>
        <taxon>Bacteria</taxon>
        <taxon>Bacillati</taxon>
        <taxon>Actinomycetota</taxon>
        <taxon>Actinomycetes</taxon>
        <taxon>Micrococcales</taxon>
        <taxon>Cellulomonadaceae</taxon>
        <taxon>Actinotalea</taxon>
    </lineage>
</organism>
<dbReference type="Proteomes" id="UP000321484">
    <property type="component" value="Unassembled WGS sequence"/>
</dbReference>
<dbReference type="PROSITE" id="PS00356">
    <property type="entry name" value="HTH_LACI_1"/>
    <property type="match status" value="1"/>
</dbReference>
<dbReference type="SMART" id="SM00354">
    <property type="entry name" value="HTH_LACI"/>
    <property type="match status" value="1"/>
</dbReference>
<dbReference type="PANTHER" id="PTHR30146">
    <property type="entry name" value="LACI-RELATED TRANSCRIPTIONAL REPRESSOR"/>
    <property type="match status" value="1"/>
</dbReference>
<accession>A0A511YZ00</accession>
<gene>
    <name evidence="5" type="ORF">AFE02nite_21710</name>
</gene>
<dbReference type="GO" id="GO:0000976">
    <property type="term" value="F:transcription cis-regulatory region binding"/>
    <property type="evidence" value="ECO:0007669"/>
    <property type="project" value="TreeGrafter"/>
</dbReference>
<dbReference type="SUPFAM" id="SSF47413">
    <property type="entry name" value="lambda repressor-like DNA-binding domains"/>
    <property type="match status" value="1"/>
</dbReference>
<evidence type="ECO:0000313" key="6">
    <source>
        <dbReference type="Proteomes" id="UP000321484"/>
    </source>
</evidence>
<dbReference type="GO" id="GO:0003700">
    <property type="term" value="F:DNA-binding transcription factor activity"/>
    <property type="evidence" value="ECO:0007669"/>
    <property type="project" value="TreeGrafter"/>
</dbReference>
<keyword evidence="1" id="KW-0805">Transcription regulation</keyword>
<dbReference type="CDD" id="cd06267">
    <property type="entry name" value="PBP1_LacI_sugar_binding-like"/>
    <property type="match status" value="1"/>
</dbReference>
<evidence type="ECO:0000256" key="3">
    <source>
        <dbReference type="ARBA" id="ARBA00023163"/>
    </source>
</evidence>
<keyword evidence="6" id="KW-1185">Reference proteome</keyword>
<evidence type="ECO:0000256" key="1">
    <source>
        <dbReference type="ARBA" id="ARBA00023015"/>
    </source>
</evidence>
<dbReference type="InterPro" id="IPR000843">
    <property type="entry name" value="HTH_LacI"/>
</dbReference>
<sequence length="357" mass="37295">MRRVDPSRSAGAQSAAMVPGIEDVARVAGVSTATVSRALRGLPNVNALTRARVREVAAELGYVASPSAVSLASGRTRTIGLISPRIRRWFFANVIEGAERTLRERGFDVLLYTFNADLPSSRAAVDPEVLRRRVDGVLVVGLPLAPEEMDALRALGQPLVCIGWGGYGQVTVRLDDRGTAEAATQHLIALGHTRIAHITGAPEDIAPWSPPVERAGGYRAAMTEAGLPVDPALEAHGNFDVAGGRAATRDLLDRAPDVTAIFAASDEMAMGAILALRDAGRRVPEDVSVIGIDGHDLGELVGLTTMAQPADEQGAAAAQIVLDMIAGAAPPPELVYPTVLVERGSTGPAPSAPRAVD</sequence>
<keyword evidence="2" id="KW-0238">DNA-binding</keyword>
<dbReference type="PANTHER" id="PTHR30146:SF109">
    <property type="entry name" value="HTH-TYPE TRANSCRIPTIONAL REGULATOR GALS"/>
    <property type="match status" value="1"/>
</dbReference>
<dbReference type="Gene3D" id="1.10.260.40">
    <property type="entry name" value="lambda repressor-like DNA-binding domains"/>
    <property type="match status" value="1"/>
</dbReference>
<dbReference type="Gene3D" id="3.40.50.2300">
    <property type="match status" value="2"/>
</dbReference>
<evidence type="ECO:0000256" key="2">
    <source>
        <dbReference type="ARBA" id="ARBA00023125"/>
    </source>
</evidence>
<protein>
    <submittedName>
        <fullName evidence="5">Transcriptional regulator</fullName>
    </submittedName>
</protein>